<feature type="domain" description="PAS" evidence="9">
    <location>
        <begin position="297"/>
        <end position="376"/>
    </location>
</feature>
<dbReference type="Gene3D" id="2.10.70.100">
    <property type="match status" value="1"/>
</dbReference>
<dbReference type="CDD" id="cd00082">
    <property type="entry name" value="HisKA"/>
    <property type="match status" value="1"/>
</dbReference>
<dbReference type="PROSITE" id="PS50112">
    <property type="entry name" value="PAS"/>
    <property type="match status" value="1"/>
</dbReference>
<dbReference type="EC" id="2.7.13.3" evidence="2"/>
<keyword evidence="6" id="KW-0902">Two-component regulatory system</keyword>
<dbReference type="SUPFAM" id="SSF55874">
    <property type="entry name" value="ATPase domain of HSP90 chaperone/DNA topoisomerase II/histidine kinase"/>
    <property type="match status" value="1"/>
</dbReference>
<evidence type="ECO:0000256" key="1">
    <source>
        <dbReference type="ARBA" id="ARBA00000085"/>
    </source>
</evidence>
<sequence>MDKNQHHFLQGGGEMGALIRSFNWDKNPLGNPESWSSSLKTLVSMMLTTNFPVLICWGKDFTQLYNDNFRPINGLTKHPDALGGTAKETYAEIWDTIGPMFEGVMQGETFGFPNFKVPLHRNGYLEDCYFDFSYSPIRNENGETDGVLVICNEKTRQVNAFKELQQAKQELDFAIGAAELGTWDLDPSTNKFIGNERLKSWFGLSADEEIDLNKATDVIAEEDRSRVLADIAQAQIYKTGGQYDTKYHIINPEYSTPRRVWAKGKALFNENKEVIRFSGILQDITSEHNILQELRDSNRQLELALEQSSLSKIAAQLGTFDLDLEKNTMEWDDRCRVLFGINHQNQVSYQHDFTNGLHPDDRERVLDMISDVYIKSKTNGDYDVEYRTVGAEDHKIRWIRAKGKAYFDAQDKPIRFIGSVLDITEQKSDELRKNDFIGMVSHELKTPLTSLKAYIQILKAKANNSSAEFVADLLQRSEAQVKKMTSLINGFLNISKLESGKISLEKEDFNLTELVDELIAEFRILASSHELVYHSCPVILINGDRDKLGSVISNLISNAIKYSPIGSTVEIECKKTIDKAMISVSDQGIGISENDKDKLFERYYRVENKNTKTISGFGIGLYVSAEIMHRHESKIQLESHPGKGSKFFFELLLKL</sequence>
<evidence type="ECO:0000256" key="5">
    <source>
        <dbReference type="ARBA" id="ARBA00022777"/>
    </source>
</evidence>
<proteinExistence type="predicted"/>
<dbReference type="InterPro" id="IPR003661">
    <property type="entry name" value="HisK_dim/P_dom"/>
</dbReference>
<keyword evidence="7" id="KW-0472">Membrane</keyword>
<dbReference type="InterPro" id="IPR003594">
    <property type="entry name" value="HATPase_dom"/>
</dbReference>
<dbReference type="CDD" id="cd00075">
    <property type="entry name" value="HATPase"/>
    <property type="match status" value="1"/>
</dbReference>
<dbReference type="GO" id="GO:0000155">
    <property type="term" value="F:phosphorelay sensor kinase activity"/>
    <property type="evidence" value="ECO:0007669"/>
    <property type="project" value="InterPro"/>
</dbReference>
<evidence type="ECO:0000256" key="3">
    <source>
        <dbReference type="ARBA" id="ARBA00022553"/>
    </source>
</evidence>
<dbReference type="PANTHER" id="PTHR43304">
    <property type="entry name" value="PHYTOCHROME-LIKE PROTEIN CPH1"/>
    <property type="match status" value="1"/>
</dbReference>
<dbReference type="SUPFAM" id="SSF47384">
    <property type="entry name" value="Homodimeric domain of signal transducing histidine kinase"/>
    <property type="match status" value="1"/>
</dbReference>
<dbReference type="Pfam" id="PF00512">
    <property type="entry name" value="HisKA"/>
    <property type="match status" value="1"/>
</dbReference>
<dbReference type="FunFam" id="3.30.565.10:FF:000006">
    <property type="entry name" value="Sensor histidine kinase WalK"/>
    <property type="match status" value="1"/>
</dbReference>
<dbReference type="SMART" id="SM00388">
    <property type="entry name" value="HisKA"/>
    <property type="match status" value="1"/>
</dbReference>
<evidence type="ECO:0000259" key="9">
    <source>
        <dbReference type="PROSITE" id="PS50112"/>
    </source>
</evidence>
<dbReference type="PRINTS" id="PR00344">
    <property type="entry name" value="BCTRLSENSOR"/>
</dbReference>
<dbReference type="InterPro" id="IPR013655">
    <property type="entry name" value="PAS_fold_3"/>
</dbReference>
<dbReference type="SMART" id="SM00086">
    <property type="entry name" value="PAC"/>
    <property type="match status" value="2"/>
</dbReference>
<evidence type="ECO:0000259" key="8">
    <source>
        <dbReference type="PROSITE" id="PS50109"/>
    </source>
</evidence>
<keyword evidence="4" id="KW-0808">Transferase</keyword>
<dbReference type="SMART" id="SM00091">
    <property type="entry name" value="PAS"/>
    <property type="match status" value="2"/>
</dbReference>
<dbReference type="InterPro" id="IPR005467">
    <property type="entry name" value="His_kinase_dom"/>
</dbReference>
<dbReference type="Gene3D" id="3.30.565.10">
    <property type="entry name" value="Histidine kinase-like ATPase, C-terminal domain"/>
    <property type="match status" value="1"/>
</dbReference>
<dbReference type="SUPFAM" id="SSF55785">
    <property type="entry name" value="PYP-like sensor domain (PAS domain)"/>
    <property type="match status" value="2"/>
</dbReference>
<dbReference type="InterPro" id="IPR035965">
    <property type="entry name" value="PAS-like_dom_sf"/>
</dbReference>
<dbReference type="RefSeq" id="WP_183882744.1">
    <property type="nucleotide sequence ID" value="NZ_JACHCE010000004.1"/>
</dbReference>
<dbReference type="EMBL" id="JACHCE010000004">
    <property type="protein sequence ID" value="MBB5636839.1"/>
    <property type="molecule type" value="Genomic_DNA"/>
</dbReference>
<dbReference type="InterPro" id="IPR036097">
    <property type="entry name" value="HisK_dim/P_sf"/>
</dbReference>
<evidence type="ECO:0000256" key="2">
    <source>
        <dbReference type="ARBA" id="ARBA00012438"/>
    </source>
</evidence>
<dbReference type="AlphaFoldDB" id="A0A7W8ZMP5"/>
<dbReference type="InterPro" id="IPR052162">
    <property type="entry name" value="Sensor_kinase/Photoreceptor"/>
</dbReference>
<gene>
    <name evidence="11" type="ORF">HDE68_002752</name>
</gene>
<dbReference type="FunFam" id="1.10.287.130:FF:000001">
    <property type="entry name" value="Two-component sensor histidine kinase"/>
    <property type="match status" value="1"/>
</dbReference>
<dbReference type="InterPro" id="IPR036890">
    <property type="entry name" value="HATPase_C_sf"/>
</dbReference>
<keyword evidence="3" id="KW-0597">Phosphoprotein</keyword>
<evidence type="ECO:0000313" key="12">
    <source>
        <dbReference type="Proteomes" id="UP000537204"/>
    </source>
</evidence>
<dbReference type="InterPro" id="IPR000014">
    <property type="entry name" value="PAS"/>
</dbReference>
<dbReference type="Gene3D" id="1.10.287.130">
    <property type="match status" value="1"/>
</dbReference>
<feature type="domain" description="PAC" evidence="10">
    <location>
        <begin position="382"/>
        <end position="435"/>
    </location>
</feature>
<evidence type="ECO:0000256" key="7">
    <source>
        <dbReference type="ARBA" id="ARBA00023136"/>
    </source>
</evidence>
<evidence type="ECO:0000256" key="6">
    <source>
        <dbReference type="ARBA" id="ARBA00023012"/>
    </source>
</evidence>
<comment type="catalytic activity">
    <reaction evidence="1">
        <text>ATP + protein L-histidine = ADP + protein N-phospho-L-histidine.</text>
        <dbReference type="EC" id="2.7.13.3"/>
    </reaction>
</comment>
<keyword evidence="5" id="KW-0418">Kinase</keyword>
<feature type="domain" description="Histidine kinase" evidence="8">
    <location>
        <begin position="439"/>
        <end position="655"/>
    </location>
</feature>
<dbReference type="SMART" id="SM00387">
    <property type="entry name" value="HATPase_c"/>
    <property type="match status" value="1"/>
</dbReference>
<dbReference type="Proteomes" id="UP000537204">
    <property type="component" value="Unassembled WGS sequence"/>
</dbReference>
<dbReference type="PROSITE" id="PS50109">
    <property type="entry name" value="HIS_KIN"/>
    <property type="match status" value="1"/>
</dbReference>
<dbReference type="Pfam" id="PF08447">
    <property type="entry name" value="PAS_3"/>
    <property type="match status" value="2"/>
</dbReference>
<reference evidence="11 12" key="1">
    <citation type="submission" date="2020-08" db="EMBL/GenBank/DDBJ databases">
        <title>Genomic Encyclopedia of Type Strains, Phase IV (KMG-V): Genome sequencing to study the core and pangenomes of soil and plant-associated prokaryotes.</title>
        <authorList>
            <person name="Whitman W."/>
        </authorList>
    </citation>
    <scope>NUCLEOTIDE SEQUENCE [LARGE SCALE GENOMIC DNA]</scope>
    <source>
        <strain evidence="11 12">S3M1</strain>
    </source>
</reference>
<comment type="caution">
    <text evidence="11">The sequence shown here is derived from an EMBL/GenBank/DDBJ whole genome shotgun (WGS) entry which is preliminary data.</text>
</comment>
<dbReference type="InterPro" id="IPR001610">
    <property type="entry name" value="PAC"/>
</dbReference>
<evidence type="ECO:0000256" key="4">
    <source>
        <dbReference type="ARBA" id="ARBA00022679"/>
    </source>
</evidence>
<name>A0A7W8ZMP5_9SPHI</name>
<evidence type="ECO:0000313" key="11">
    <source>
        <dbReference type="EMBL" id="MBB5636839.1"/>
    </source>
</evidence>
<dbReference type="Gene3D" id="3.30.450.20">
    <property type="entry name" value="PAS domain"/>
    <property type="match status" value="3"/>
</dbReference>
<dbReference type="CDD" id="cd00130">
    <property type="entry name" value="PAS"/>
    <property type="match status" value="1"/>
</dbReference>
<dbReference type="Pfam" id="PF02518">
    <property type="entry name" value="HATPase_c"/>
    <property type="match status" value="1"/>
</dbReference>
<feature type="domain" description="PAC" evidence="10">
    <location>
        <begin position="243"/>
        <end position="296"/>
    </location>
</feature>
<organism evidence="11 12">
    <name type="scientific">Pedobacter cryoconitis</name>
    <dbReference type="NCBI Taxonomy" id="188932"/>
    <lineage>
        <taxon>Bacteria</taxon>
        <taxon>Pseudomonadati</taxon>
        <taxon>Bacteroidota</taxon>
        <taxon>Sphingobacteriia</taxon>
        <taxon>Sphingobacteriales</taxon>
        <taxon>Sphingobacteriaceae</taxon>
        <taxon>Pedobacter</taxon>
    </lineage>
</organism>
<dbReference type="PROSITE" id="PS50113">
    <property type="entry name" value="PAC"/>
    <property type="match status" value="2"/>
</dbReference>
<accession>A0A7W8ZMP5</accession>
<protein>
    <recommendedName>
        <fullName evidence="2">histidine kinase</fullName>
        <ecNumber evidence="2">2.7.13.3</ecNumber>
    </recommendedName>
</protein>
<dbReference type="InterPro" id="IPR004358">
    <property type="entry name" value="Sig_transdc_His_kin-like_C"/>
</dbReference>
<dbReference type="PANTHER" id="PTHR43304:SF1">
    <property type="entry name" value="PAC DOMAIN-CONTAINING PROTEIN"/>
    <property type="match status" value="1"/>
</dbReference>
<evidence type="ECO:0000259" key="10">
    <source>
        <dbReference type="PROSITE" id="PS50113"/>
    </source>
</evidence>
<dbReference type="InterPro" id="IPR000700">
    <property type="entry name" value="PAS-assoc_C"/>
</dbReference>